<reference evidence="3 4" key="1">
    <citation type="submission" date="2023-03" db="EMBL/GenBank/DDBJ databases">
        <title>Genome insight into feeding habits of ladybird beetles.</title>
        <authorList>
            <person name="Li H.-S."/>
            <person name="Huang Y.-H."/>
            <person name="Pang H."/>
        </authorList>
    </citation>
    <scope>NUCLEOTIDE SEQUENCE [LARGE SCALE GENOMIC DNA]</scope>
    <source>
        <strain evidence="3">SYSU_2023b</strain>
        <tissue evidence="3">Whole body</tissue>
    </source>
</reference>
<evidence type="ECO:0000256" key="1">
    <source>
        <dbReference type="SAM" id="MobiDB-lite"/>
    </source>
</evidence>
<feature type="region of interest" description="Disordered" evidence="1">
    <location>
        <begin position="201"/>
        <end position="220"/>
    </location>
</feature>
<evidence type="ECO:0000313" key="3">
    <source>
        <dbReference type="EMBL" id="KAK9874626.1"/>
    </source>
</evidence>
<dbReference type="AlphaFoldDB" id="A0AAW1U258"/>
<evidence type="ECO:0000313" key="4">
    <source>
        <dbReference type="Proteomes" id="UP001431783"/>
    </source>
</evidence>
<keyword evidence="2" id="KW-0732">Signal</keyword>
<feature type="signal peptide" evidence="2">
    <location>
        <begin position="1"/>
        <end position="21"/>
    </location>
</feature>
<accession>A0AAW1U258</accession>
<comment type="caution">
    <text evidence="3">The sequence shown here is derived from an EMBL/GenBank/DDBJ whole genome shotgun (WGS) entry which is preliminary data.</text>
</comment>
<gene>
    <name evidence="3" type="ORF">WA026_005455</name>
</gene>
<name>A0AAW1U258_9CUCU</name>
<dbReference type="Proteomes" id="UP001431783">
    <property type="component" value="Unassembled WGS sequence"/>
</dbReference>
<feature type="compositionally biased region" description="Basic and acidic residues" evidence="1">
    <location>
        <begin position="118"/>
        <end position="131"/>
    </location>
</feature>
<evidence type="ECO:0000256" key="2">
    <source>
        <dbReference type="SAM" id="SignalP"/>
    </source>
</evidence>
<feature type="region of interest" description="Disordered" evidence="1">
    <location>
        <begin position="78"/>
        <end position="106"/>
    </location>
</feature>
<protein>
    <submittedName>
        <fullName evidence="3">Uncharacterized protein</fullName>
    </submittedName>
</protein>
<proteinExistence type="predicted"/>
<sequence length="238" mass="27097">MCRFISTFLTVSVIVFSSVFSRPMGEEGLMTVSDYDTAVVESTVRETRQAVPSHIEDLLEPGTKTAYLEVFDDDDQEKGYQARTKDKGKDGYKKREDYHKKDSDSYGFEKHTEFGMKHQEEKAAEASDKGSETAPSHESYSVLDSEDDGKKKKKALKTMKVVIMPMVTLKESQKDIQAMPIMKVTLDILKAKAMVNLKDTRKKEQMRSPKHKRPMKKQKMITEGSTKTLRTVSFNTCL</sequence>
<keyword evidence="4" id="KW-1185">Reference proteome</keyword>
<feature type="chain" id="PRO_5043329455" evidence="2">
    <location>
        <begin position="22"/>
        <end position="238"/>
    </location>
</feature>
<feature type="compositionally biased region" description="Basic residues" evidence="1">
    <location>
        <begin position="208"/>
        <end position="219"/>
    </location>
</feature>
<dbReference type="EMBL" id="JARQZJ010000032">
    <property type="protein sequence ID" value="KAK9874626.1"/>
    <property type="molecule type" value="Genomic_DNA"/>
</dbReference>
<feature type="region of interest" description="Disordered" evidence="1">
    <location>
        <begin position="118"/>
        <end position="151"/>
    </location>
</feature>
<organism evidence="3 4">
    <name type="scientific">Henosepilachna vigintioctopunctata</name>
    <dbReference type="NCBI Taxonomy" id="420089"/>
    <lineage>
        <taxon>Eukaryota</taxon>
        <taxon>Metazoa</taxon>
        <taxon>Ecdysozoa</taxon>
        <taxon>Arthropoda</taxon>
        <taxon>Hexapoda</taxon>
        <taxon>Insecta</taxon>
        <taxon>Pterygota</taxon>
        <taxon>Neoptera</taxon>
        <taxon>Endopterygota</taxon>
        <taxon>Coleoptera</taxon>
        <taxon>Polyphaga</taxon>
        <taxon>Cucujiformia</taxon>
        <taxon>Coccinelloidea</taxon>
        <taxon>Coccinellidae</taxon>
        <taxon>Epilachninae</taxon>
        <taxon>Epilachnini</taxon>
        <taxon>Henosepilachna</taxon>
    </lineage>
</organism>